<dbReference type="Pfam" id="PF22746">
    <property type="entry name" value="SHOCT-like_DUF2089-C"/>
    <property type="match status" value="1"/>
</dbReference>
<dbReference type="AlphaFoldDB" id="H5SAK3"/>
<dbReference type="InterPro" id="IPR053959">
    <property type="entry name" value="YvlB/LiaX_N"/>
</dbReference>
<evidence type="ECO:0000259" key="1">
    <source>
        <dbReference type="Pfam" id="PF22746"/>
    </source>
</evidence>
<feature type="domain" description="YvlB/LiaX N-terminal" evidence="1">
    <location>
        <begin position="161"/>
        <end position="188"/>
    </location>
</feature>
<proteinExistence type="predicted"/>
<accession>H5SAK3</accession>
<reference evidence="2" key="1">
    <citation type="journal article" date="2005" name="Environ. Microbiol.">
        <title>Genetic and functional properties of uncultivated thermophilic crenarchaeotes from a subsurface gold mine as revealed by analysis of genome fragments.</title>
        <authorList>
            <person name="Nunoura T."/>
            <person name="Hirayama H."/>
            <person name="Takami H."/>
            <person name="Oida H."/>
            <person name="Nishi S."/>
            <person name="Shimamura S."/>
            <person name="Suzuki Y."/>
            <person name="Inagaki F."/>
            <person name="Takai K."/>
            <person name="Nealson K.H."/>
            <person name="Horikoshi K."/>
        </authorList>
    </citation>
    <scope>NUCLEOTIDE SEQUENCE</scope>
</reference>
<evidence type="ECO:0000313" key="2">
    <source>
        <dbReference type="EMBL" id="BAL53189.1"/>
    </source>
</evidence>
<sequence>MSEQRFSLGTQPEVIIEGLVGDLRIEGYEGEETILEGDVLANAETLENRLRVEGLVGDMALRLPFQAHITLEGVTGDVSVRDIQGKVQIEGLTGEVELSNVKHATIEGMAGGRSFAQDVAGAVRNGLRRSFPFSFGGRARAAKSPASNAATAAPGAPLEAERLAILRMLQEKKISAEEAEQLLQALGEG</sequence>
<name>H5SAK3_9CHLR</name>
<dbReference type="EMBL" id="AP011651">
    <property type="protein sequence ID" value="BAL53189.1"/>
    <property type="molecule type" value="Genomic_DNA"/>
</dbReference>
<reference evidence="2" key="2">
    <citation type="journal article" date="2012" name="PLoS ONE">
        <title>A Deeply Branching Thermophilic Bacterium with an Ancient Acetyl-CoA Pathway Dominates a Subsurface Ecosystem.</title>
        <authorList>
            <person name="Takami H."/>
            <person name="Noguchi H."/>
            <person name="Takaki Y."/>
            <person name="Uchiyama I."/>
            <person name="Toyoda A."/>
            <person name="Nishi S."/>
            <person name="Chee G.-J."/>
            <person name="Arai W."/>
            <person name="Nunoura T."/>
            <person name="Itoh T."/>
            <person name="Hattori M."/>
            <person name="Takai K."/>
        </authorList>
    </citation>
    <scope>NUCLEOTIDE SEQUENCE</scope>
</reference>
<protein>
    <recommendedName>
        <fullName evidence="1">YvlB/LiaX N-terminal domain-containing protein</fullName>
    </recommendedName>
</protein>
<organism evidence="2">
    <name type="scientific">uncultured Chloroflexota bacterium</name>
    <dbReference type="NCBI Taxonomy" id="166587"/>
    <lineage>
        <taxon>Bacteria</taxon>
        <taxon>Bacillati</taxon>
        <taxon>Chloroflexota</taxon>
        <taxon>environmental samples</taxon>
    </lineage>
</organism>
<gene>
    <name evidence="2" type="ORF">HGMM_F05B10C11</name>
</gene>